<dbReference type="EMBL" id="NPDY01000033">
    <property type="protein sequence ID" value="PJZ68127.1"/>
    <property type="molecule type" value="Genomic_DNA"/>
</dbReference>
<evidence type="ECO:0000313" key="5">
    <source>
        <dbReference type="Proteomes" id="UP000231990"/>
    </source>
</evidence>
<dbReference type="InterPro" id="IPR036890">
    <property type="entry name" value="HATPase_C_sf"/>
</dbReference>
<evidence type="ECO:0000259" key="1">
    <source>
        <dbReference type="Pfam" id="PF02518"/>
    </source>
</evidence>
<proteinExistence type="predicted"/>
<dbReference type="Gene3D" id="3.30.565.10">
    <property type="entry name" value="Histidine kinase-like ATPase, C-terminal domain"/>
    <property type="match status" value="1"/>
</dbReference>
<evidence type="ECO:0000313" key="3">
    <source>
        <dbReference type="EMBL" id="PJZ71748.1"/>
    </source>
</evidence>
<gene>
    <name evidence="2" type="ORF">CH360_17875</name>
    <name evidence="3" type="ORF">CH373_17930</name>
</gene>
<sequence length="387" mass="43990">MRAAGNFPDVLDGCFVFLPNVIILDLDSQELGADHLIGILRKLCPASLILCYSGAVSPKYKANHALDGPWASIDKSELETLLPQQVRKAEEFLRGHSHSRALEYQQEENILLEYEWLLKKESHRKADQSVLGRNILDKLTSSMFQGLGIGSLITRLELAEIFMEKQGENYRVSHALIDGILKNKNILRERLERLDTFKSLFNWKISLEKVESERFEATLMDCIRHSEEVAKIKNQTIVQKVKLPALCISSNIDFLRFAVNELMVNAVKFSPNYSRIQIDAFRSKRSLCVQVTNEILFIEGGISGIPEEYIFKVFEPFIMLNSIFDERFLGIEFGLGIGLNLIQNLAKQIDCKVSIGEILDWVDSVPRRKVSAELKFPLIEKNSTGGR</sequence>
<dbReference type="AlphaFoldDB" id="A0A2M9ZI57"/>
<comment type="caution">
    <text evidence="3">The sequence shown here is derived from an EMBL/GenBank/DDBJ whole genome shotgun (WGS) entry which is preliminary data.</text>
</comment>
<keyword evidence="4" id="KW-1185">Reference proteome</keyword>
<dbReference type="Pfam" id="PF02518">
    <property type="entry name" value="HATPase_c"/>
    <property type="match status" value="1"/>
</dbReference>
<evidence type="ECO:0000313" key="4">
    <source>
        <dbReference type="Proteomes" id="UP000231962"/>
    </source>
</evidence>
<organism evidence="3 5">
    <name type="scientific">Leptospira perolatii</name>
    <dbReference type="NCBI Taxonomy" id="2023191"/>
    <lineage>
        <taxon>Bacteria</taxon>
        <taxon>Pseudomonadati</taxon>
        <taxon>Spirochaetota</taxon>
        <taxon>Spirochaetia</taxon>
        <taxon>Leptospirales</taxon>
        <taxon>Leptospiraceae</taxon>
        <taxon>Leptospira</taxon>
    </lineage>
</organism>
<evidence type="ECO:0000313" key="2">
    <source>
        <dbReference type="EMBL" id="PJZ68127.1"/>
    </source>
</evidence>
<dbReference type="EMBL" id="NPDZ01000021">
    <property type="protein sequence ID" value="PJZ71748.1"/>
    <property type="molecule type" value="Genomic_DNA"/>
</dbReference>
<accession>A0A2M9ZI57</accession>
<name>A0A2M9ZI57_9LEPT</name>
<dbReference type="Proteomes" id="UP000231990">
    <property type="component" value="Unassembled WGS sequence"/>
</dbReference>
<feature type="domain" description="Histidine kinase/HSP90-like ATPase" evidence="1">
    <location>
        <begin position="252"/>
        <end position="377"/>
    </location>
</feature>
<dbReference type="Proteomes" id="UP000231962">
    <property type="component" value="Unassembled WGS sequence"/>
</dbReference>
<dbReference type="SUPFAM" id="SSF55874">
    <property type="entry name" value="ATPase domain of HSP90 chaperone/DNA topoisomerase II/histidine kinase"/>
    <property type="match status" value="1"/>
</dbReference>
<dbReference type="InterPro" id="IPR003594">
    <property type="entry name" value="HATPase_dom"/>
</dbReference>
<protein>
    <recommendedName>
        <fullName evidence="1">Histidine kinase/HSP90-like ATPase domain-containing protein</fullName>
    </recommendedName>
</protein>
<reference evidence="4 5" key="1">
    <citation type="submission" date="2017-07" db="EMBL/GenBank/DDBJ databases">
        <title>Leptospira spp. isolated from tropical soils.</title>
        <authorList>
            <person name="Thibeaux R."/>
            <person name="Iraola G."/>
            <person name="Ferres I."/>
            <person name="Bierque E."/>
            <person name="Girault D."/>
            <person name="Soupe-Gilbert M.-E."/>
            <person name="Picardeau M."/>
            <person name="Goarant C."/>
        </authorList>
    </citation>
    <scope>NUCLEOTIDE SEQUENCE [LARGE SCALE GENOMIC DNA]</scope>
    <source>
        <strain evidence="3 5">FH1-B-B1</strain>
        <strain evidence="2 4">FH1-B-C1</strain>
    </source>
</reference>